<keyword evidence="2" id="KW-1185">Reference proteome</keyword>
<dbReference type="Proteomes" id="UP000476411">
    <property type="component" value="Chromosome"/>
</dbReference>
<dbReference type="EMBL" id="CP048113">
    <property type="protein sequence ID" value="QHS58369.1"/>
    <property type="molecule type" value="Genomic_DNA"/>
</dbReference>
<organism evidence="1 2">
    <name type="scientific">Chitinophaga agri</name>
    <dbReference type="NCBI Taxonomy" id="2703787"/>
    <lineage>
        <taxon>Bacteria</taxon>
        <taxon>Pseudomonadati</taxon>
        <taxon>Bacteroidota</taxon>
        <taxon>Chitinophagia</taxon>
        <taxon>Chitinophagales</taxon>
        <taxon>Chitinophagaceae</taxon>
        <taxon>Chitinophaga</taxon>
    </lineage>
</organism>
<gene>
    <name evidence="1" type="ORF">GWR21_01800</name>
</gene>
<reference evidence="1 2" key="1">
    <citation type="submission" date="2020-01" db="EMBL/GenBank/DDBJ databases">
        <title>Complete genome sequence of Chitinophaga sp. H33E-04 isolated from quinoa roots.</title>
        <authorList>
            <person name="Weon H.-Y."/>
            <person name="Lee S.A."/>
        </authorList>
    </citation>
    <scope>NUCLEOTIDE SEQUENCE [LARGE SCALE GENOMIC DNA]</scope>
    <source>
        <strain evidence="1 2">H33E-04</strain>
    </source>
</reference>
<name>A0A6B9Z919_9BACT</name>
<evidence type="ECO:0000313" key="2">
    <source>
        <dbReference type="Proteomes" id="UP000476411"/>
    </source>
</evidence>
<accession>A0A6B9Z919</accession>
<dbReference type="KEGG" id="chih:GWR21_01800"/>
<sequence>MENHSHKYIFTLMYVPCVDGNSIYGNMKMTVVSTTRQALLHLERLTTHLIWEDQSAPVPKRKLQPFYLVPKALWWILAPYTRALYINDSECPAFQPGDPKNSHSNQYQFRLFYLICTEKRLLSGGTSWGHAYLEKKDCQHLVDDKRTIHLQWEDKNKPIPRQTVEAFYFVPEQLYWILAPYAKAFNISDRRPMLLINPPGPEK</sequence>
<evidence type="ECO:0000313" key="1">
    <source>
        <dbReference type="EMBL" id="QHS58369.1"/>
    </source>
</evidence>
<proteinExistence type="predicted"/>
<dbReference type="AlphaFoldDB" id="A0A6B9Z919"/>
<protein>
    <submittedName>
        <fullName evidence="1">Uncharacterized protein</fullName>
    </submittedName>
</protein>
<dbReference type="RefSeq" id="WP_162330074.1">
    <property type="nucleotide sequence ID" value="NZ_CP048113.1"/>
</dbReference>